<dbReference type="KEGG" id="rom:EI983_02775"/>
<dbReference type="OrthoDB" id="7863585at2"/>
<accession>A0A6I6IKU7</accession>
<dbReference type="Proteomes" id="UP000428330">
    <property type="component" value="Chromosome"/>
</dbReference>
<evidence type="ECO:0000256" key="1">
    <source>
        <dbReference type="SAM" id="MobiDB-lite"/>
    </source>
</evidence>
<sequence length="116" mass="11809">MTSRTRPFLAGLLAALLVLTGQSMAVARGLPGPSGQMVICTGTGPVMVSVDADGAPVGTPHICPDAALSLIQAAFDSPVPSRPVTLAPLAYVTPAKESSQGQDFRQAQARGPPRMA</sequence>
<evidence type="ECO:0000313" key="3">
    <source>
        <dbReference type="EMBL" id="QGX97255.1"/>
    </source>
</evidence>
<keyword evidence="2" id="KW-0732">Signal</keyword>
<proteinExistence type="predicted"/>
<organism evidence="3 4">
    <name type="scientific">Roseovarius faecimaris</name>
    <dbReference type="NCBI Taxonomy" id="2494550"/>
    <lineage>
        <taxon>Bacteria</taxon>
        <taxon>Pseudomonadati</taxon>
        <taxon>Pseudomonadota</taxon>
        <taxon>Alphaproteobacteria</taxon>
        <taxon>Rhodobacterales</taxon>
        <taxon>Roseobacteraceae</taxon>
        <taxon>Roseovarius</taxon>
    </lineage>
</organism>
<keyword evidence="4" id="KW-1185">Reference proteome</keyword>
<protein>
    <recommendedName>
        <fullName evidence="5">TonB C-terminal domain-containing protein</fullName>
    </recommendedName>
</protein>
<evidence type="ECO:0000313" key="4">
    <source>
        <dbReference type="Proteomes" id="UP000428330"/>
    </source>
</evidence>
<feature type="region of interest" description="Disordered" evidence="1">
    <location>
        <begin position="94"/>
        <end position="116"/>
    </location>
</feature>
<feature type="signal peptide" evidence="2">
    <location>
        <begin position="1"/>
        <end position="25"/>
    </location>
</feature>
<evidence type="ECO:0000256" key="2">
    <source>
        <dbReference type="SAM" id="SignalP"/>
    </source>
</evidence>
<evidence type="ECO:0008006" key="5">
    <source>
        <dbReference type="Google" id="ProtNLM"/>
    </source>
</evidence>
<dbReference type="EMBL" id="CP034348">
    <property type="protein sequence ID" value="QGX97255.1"/>
    <property type="molecule type" value="Genomic_DNA"/>
</dbReference>
<dbReference type="RefSeq" id="WP_157705767.1">
    <property type="nucleotide sequence ID" value="NZ_CP034348.1"/>
</dbReference>
<reference evidence="4" key="1">
    <citation type="submission" date="2018-12" db="EMBL/GenBank/DDBJ databases">
        <title>Complete genome sequence of Roseovarius sp. MME-070.</title>
        <authorList>
            <person name="Nam Y.-D."/>
            <person name="Kang J."/>
            <person name="Chung W.-H."/>
            <person name="Park Y.S."/>
        </authorList>
    </citation>
    <scope>NUCLEOTIDE SEQUENCE [LARGE SCALE GENOMIC DNA]</scope>
    <source>
        <strain evidence="4">MME-070</strain>
    </source>
</reference>
<feature type="compositionally biased region" description="Polar residues" evidence="1">
    <location>
        <begin position="96"/>
        <end position="105"/>
    </location>
</feature>
<dbReference type="AlphaFoldDB" id="A0A6I6IKU7"/>
<feature type="chain" id="PRO_5026079230" description="TonB C-terminal domain-containing protein" evidence="2">
    <location>
        <begin position="26"/>
        <end position="116"/>
    </location>
</feature>
<name>A0A6I6IKU7_9RHOB</name>
<gene>
    <name evidence="3" type="ORF">EI983_02775</name>
</gene>